<dbReference type="Proteomes" id="UP000322940">
    <property type="component" value="Unassembled WGS sequence"/>
</dbReference>
<protein>
    <submittedName>
        <fullName evidence="2">DUF4468 domain-containing protein</fullName>
    </submittedName>
</protein>
<dbReference type="AlphaFoldDB" id="A0A5B3GPC0"/>
<dbReference type="Gene3D" id="3.30.530.80">
    <property type="match status" value="1"/>
</dbReference>
<proteinExistence type="predicted"/>
<feature type="domain" description="DUF4468" evidence="1">
    <location>
        <begin position="54"/>
        <end position="132"/>
    </location>
</feature>
<dbReference type="Pfam" id="PF14730">
    <property type="entry name" value="DUF4468"/>
    <property type="match status" value="1"/>
</dbReference>
<comment type="caution">
    <text evidence="2">The sequence shown here is derived from an EMBL/GenBank/DDBJ whole genome shotgun (WGS) entry which is preliminary data.</text>
</comment>
<sequence length="269" mass="31364">MKHKDNARGFIRLFSLECLAIALSIFPLLHTHAAPHQANEKGVVQEIVESRDSAVILFGRAQNMFALLFDDFDITLLNNDNRTIIASGRAKIGDYIRNNYDSNYRMVSFITYKIKIDCKDYKYRYSISDIKITTFSNLFETPQFDWISFWCAWSDYGLINTPYFTYGNAKIKTEIYSYTISEIYASYQRDSAVISKYDEAAKLYYAALNKTKRKSDRKNLFEQLRQVNLSKMSMSNKYKALKALNTIAPIYIMDLCDKIKDYMGMHDDF</sequence>
<evidence type="ECO:0000313" key="2">
    <source>
        <dbReference type="EMBL" id="KAA2375605.1"/>
    </source>
</evidence>
<accession>A0A5B3GPC0</accession>
<organism evidence="2 3">
    <name type="scientific">Alistipes onderdonkii</name>
    <dbReference type="NCBI Taxonomy" id="328813"/>
    <lineage>
        <taxon>Bacteria</taxon>
        <taxon>Pseudomonadati</taxon>
        <taxon>Bacteroidota</taxon>
        <taxon>Bacteroidia</taxon>
        <taxon>Bacteroidales</taxon>
        <taxon>Rikenellaceae</taxon>
        <taxon>Alistipes</taxon>
    </lineage>
</organism>
<evidence type="ECO:0000259" key="1">
    <source>
        <dbReference type="Pfam" id="PF14730"/>
    </source>
</evidence>
<name>A0A5B3GPC0_9BACT</name>
<evidence type="ECO:0000313" key="3">
    <source>
        <dbReference type="Proteomes" id="UP000322940"/>
    </source>
</evidence>
<dbReference type="RefSeq" id="WP_130065891.1">
    <property type="nucleotide sequence ID" value="NZ_JAHOOA010000015.1"/>
</dbReference>
<dbReference type="InterPro" id="IPR027823">
    <property type="entry name" value="DUF4468"/>
</dbReference>
<gene>
    <name evidence="2" type="ORF">F2Y10_15070</name>
</gene>
<dbReference type="EMBL" id="VVXH01000021">
    <property type="protein sequence ID" value="KAA2375605.1"/>
    <property type="molecule type" value="Genomic_DNA"/>
</dbReference>
<reference evidence="2 3" key="1">
    <citation type="journal article" date="2019" name="Nat. Med.">
        <title>A library of human gut bacterial isolates paired with longitudinal multiomics data enables mechanistic microbiome research.</title>
        <authorList>
            <person name="Poyet M."/>
            <person name="Groussin M."/>
            <person name="Gibbons S.M."/>
            <person name="Avila-Pacheco J."/>
            <person name="Jiang X."/>
            <person name="Kearney S.M."/>
            <person name="Perrotta A.R."/>
            <person name="Berdy B."/>
            <person name="Zhao S."/>
            <person name="Lieberman T.D."/>
            <person name="Swanson P.K."/>
            <person name="Smith M."/>
            <person name="Roesemann S."/>
            <person name="Alexander J.E."/>
            <person name="Rich S.A."/>
            <person name="Livny J."/>
            <person name="Vlamakis H."/>
            <person name="Clish C."/>
            <person name="Bullock K."/>
            <person name="Deik A."/>
            <person name="Scott J."/>
            <person name="Pierce K.A."/>
            <person name="Xavier R.J."/>
            <person name="Alm E.J."/>
        </authorList>
    </citation>
    <scope>NUCLEOTIDE SEQUENCE [LARGE SCALE GENOMIC DNA]</scope>
    <source>
        <strain evidence="2 3">BIOML-A266</strain>
    </source>
</reference>